<dbReference type="SUPFAM" id="SSF81301">
    <property type="entry name" value="Nucleotidyltransferase"/>
    <property type="match status" value="1"/>
</dbReference>
<dbReference type="GO" id="GO:0031123">
    <property type="term" value="P:RNA 3'-end processing"/>
    <property type="evidence" value="ECO:0007669"/>
    <property type="project" value="TreeGrafter"/>
</dbReference>
<dbReference type="RefSeq" id="XP_067717667.1">
    <property type="nucleotide sequence ID" value="XM_067861566.1"/>
</dbReference>
<dbReference type="AlphaFoldDB" id="A0AAV4M0T6"/>
<feature type="domain" description="Poly(A) RNA polymerase mitochondrial-like central palm" evidence="2">
    <location>
        <begin position="241"/>
        <end position="399"/>
    </location>
</feature>
<dbReference type="GeneID" id="94197079"/>
<dbReference type="Proteomes" id="UP001497744">
    <property type="component" value="Unassembled WGS sequence"/>
</dbReference>
<evidence type="ECO:0000256" key="1">
    <source>
        <dbReference type="SAM" id="MobiDB-lite"/>
    </source>
</evidence>
<dbReference type="EMBL" id="BPLF01000005">
    <property type="protein sequence ID" value="GIX65598.1"/>
    <property type="molecule type" value="Genomic_DNA"/>
</dbReference>
<protein>
    <submittedName>
        <fullName evidence="3">Nucleotidyltransferase, putative</fullName>
    </submittedName>
</protein>
<dbReference type="Pfam" id="PF22600">
    <property type="entry name" value="MTPAP-like_central"/>
    <property type="match status" value="1"/>
</dbReference>
<evidence type="ECO:0000313" key="3">
    <source>
        <dbReference type="EMBL" id="GIX65598.1"/>
    </source>
</evidence>
<dbReference type="PANTHER" id="PTHR12271">
    <property type="entry name" value="POLY A POLYMERASE CID PAP -RELATED"/>
    <property type="match status" value="1"/>
</dbReference>
<name>A0AAV4M0T6_BABCB</name>
<reference evidence="3 4" key="1">
    <citation type="submission" date="2021-06" db="EMBL/GenBank/DDBJ databases">
        <title>Genome sequence of Babesia caballi.</title>
        <authorList>
            <person name="Yamagishi J."/>
            <person name="Kidaka T."/>
            <person name="Ochi A."/>
        </authorList>
    </citation>
    <scope>NUCLEOTIDE SEQUENCE [LARGE SCALE GENOMIC DNA]</scope>
    <source>
        <strain evidence="3">USDA-D6B2</strain>
    </source>
</reference>
<feature type="region of interest" description="Disordered" evidence="1">
    <location>
        <begin position="38"/>
        <end position="78"/>
    </location>
</feature>
<dbReference type="InterPro" id="IPR054708">
    <property type="entry name" value="MTPAP-like_central"/>
</dbReference>
<gene>
    <name evidence="3" type="ORF">BcabD6B2_50330</name>
</gene>
<dbReference type="GO" id="GO:0016779">
    <property type="term" value="F:nucleotidyltransferase activity"/>
    <property type="evidence" value="ECO:0007669"/>
    <property type="project" value="TreeGrafter"/>
</dbReference>
<evidence type="ECO:0000259" key="2">
    <source>
        <dbReference type="Pfam" id="PF22600"/>
    </source>
</evidence>
<dbReference type="CDD" id="cd05402">
    <property type="entry name" value="NT_PAP_TUTase"/>
    <property type="match status" value="1"/>
</dbReference>
<dbReference type="SUPFAM" id="SSF81631">
    <property type="entry name" value="PAP/OAS1 substrate-binding domain"/>
    <property type="match status" value="1"/>
</dbReference>
<dbReference type="PANTHER" id="PTHR12271:SF40">
    <property type="entry name" value="POLY(A) RNA POLYMERASE GLD2"/>
    <property type="match status" value="1"/>
</dbReference>
<accession>A0AAV4M0T6</accession>
<organism evidence="3 4">
    <name type="scientific">Babesia caballi</name>
    <dbReference type="NCBI Taxonomy" id="5871"/>
    <lineage>
        <taxon>Eukaryota</taxon>
        <taxon>Sar</taxon>
        <taxon>Alveolata</taxon>
        <taxon>Apicomplexa</taxon>
        <taxon>Aconoidasida</taxon>
        <taxon>Piroplasmida</taxon>
        <taxon>Babesiidae</taxon>
        <taxon>Babesia</taxon>
    </lineage>
</organism>
<dbReference type="Gene3D" id="1.10.1410.10">
    <property type="match status" value="1"/>
</dbReference>
<dbReference type="Gene3D" id="3.30.460.10">
    <property type="entry name" value="Beta Polymerase, domain 2"/>
    <property type="match status" value="1"/>
</dbReference>
<proteinExistence type="predicted"/>
<sequence length="626" mass="72455">MCVLQALTWRPRLCRLPDGMFPRRCSTCSIHRYRLPRESQYDPSRGSGETARTLCGEPKQRTTSSFGSRRHHKQIDRDETVPKVITSVSKPRRIDAIGGAVKSSISIQQARWHYGRFFTSDASAHRERDSPRSEKEISQMMLQLHATSPSEFSTSDKLQLLEMCHRNQVSHHWQLSALMLELWKHIGRREQLWSQISLYHKLCKDFSDRLWDEGAQKARRDHPASYEANFLWELNLLLNHTLSPTLEQYRKKQELIKSLKTTLENATNGTLHTFGSCENGLWWAKDAIVAHLRRVRGSDVDMCLEIPNCNHKRQWLSKLNMVTRLFEVCQNFEQIRSALANKEVVSNISIISAKVPIAKVSSVVCASDTAQLYNRDNHNFCDISINNTVALDNTRLVKVMTKLDFRVVKLARFIKYWATCRCINNRAQGTLSSYTLILQLFFFLQNRSPPVLPLYKDIEEEAASTEEDPRNRFMTNVGDIFAKCGYLQQNNESLTQLLFDFFEFYSDARFQGGRRGVTVDLYTNEMTENNLGVLVMKCPITGKNVNPFTIRMWQSIYREFKRVHDCITEQRPISQLCINAPRPPLEVEAETQRRHTRIIRQIVMQATAAKNKPTWETARGATRLMS</sequence>
<comment type="caution">
    <text evidence="3">The sequence shown here is derived from an EMBL/GenBank/DDBJ whole genome shotgun (WGS) entry which is preliminary data.</text>
</comment>
<evidence type="ECO:0000313" key="4">
    <source>
        <dbReference type="Proteomes" id="UP001497744"/>
    </source>
</evidence>
<keyword evidence="4" id="KW-1185">Reference proteome</keyword>
<dbReference type="InterPro" id="IPR043519">
    <property type="entry name" value="NT_sf"/>
</dbReference>